<name>A0ABN7X7C2_GIGMA</name>
<gene>
    <name evidence="1" type="ORF">GMARGA_LOCUS39227</name>
</gene>
<proteinExistence type="predicted"/>
<keyword evidence="2" id="KW-1185">Reference proteome</keyword>
<accession>A0ABN7X7C2</accession>
<dbReference type="EMBL" id="CAJVQB010092490">
    <property type="protein sequence ID" value="CAG8848538.1"/>
    <property type="molecule type" value="Genomic_DNA"/>
</dbReference>
<comment type="caution">
    <text evidence="1">The sequence shown here is derived from an EMBL/GenBank/DDBJ whole genome shotgun (WGS) entry which is preliminary data.</text>
</comment>
<protein>
    <submittedName>
        <fullName evidence="1">7869_t:CDS:1</fullName>
    </submittedName>
</protein>
<evidence type="ECO:0000313" key="2">
    <source>
        <dbReference type="Proteomes" id="UP000789901"/>
    </source>
</evidence>
<organism evidence="1 2">
    <name type="scientific">Gigaspora margarita</name>
    <dbReference type="NCBI Taxonomy" id="4874"/>
    <lineage>
        <taxon>Eukaryota</taxon>
        <taxon>Fungi</taxon>
        <taxon>Fungi incertae sedis</taxon>
        <taxon>Mucoromycota</taxon>
        <taxon>Glomeromycotina</taxon>
        <taxon>Glomeromycetes</taxon>
        <taxon>Diversisporales</taxon>
        <taxon>Gigasporaceae</taxon>
        <taxon>Gigaspora</taxon>
    </lineage>
</organism>
<evidence type="ECO:0000313" key="1">
    <source>
        <dbReference type="EMBL" id="CAG8848538.1"/>
    </source>
</evidence>
<dbReference type="Proteomes" id="UP000789901">
    <property type="component" value="Unassembled WGS sequence"/>
</dbReference>
<reference evidence="1 2" key="1">
    <citation type="submission" date="2021-06" db="EMBL/GenBank/DDBJ databases">
        <authorList>
            <person name="Kallberg Y."/>
            <person name="Tangrot J."/>
            <person name="Rosling A."/>
        </authorList>
    </citation>
    <scope>NUCLEOTIDE SEQUENCE [LARGE SCALE GENOMIC DNA]</scope>
    <source>
        <strain evidence="1 2">120-4 pot B 10/14</strain>
    </source>
</reference>
<sequence>MCLYAIDRLCLKGILVQKVKIKPMQPGSLVLVSAPMDLARLDFG</sequence>
<feature type="non-terminal residue" evidence="1">
    <location>
        <position position="44"/>
    </location>
</feature>